<evidence type="ECO:0000256" key="1">
    <source>
        <dbReference type="SAM" id="MobiDB-lite"/>
    </source>
</evidence>
<evidence type="ECO:0000256" key="2">
    <source>
        <dbReference type="SAM" id="Phobius"/>
    </source>
</evidence>
<dbReference type="InterPro" id="IPR012533">
    <property type="entry name" value="YcnI-copper_dom"/>
</dbReference>
<dbReference type="RefSeq" id="WP_149325131.1">
    <property type="nucleotide sequence ID" value="NZ_CP043504.1"/>
</dbReference>
<evidence type="ECO:0000259" key="4">
    <source>
        <dbReference type="Pfam" id="PF07987"/>
    </source>
</evidence>
<feature type="chain" id="PRO_5039165604" evidence="3">
    <location>
        <begin position="24"/>
        <end position="243"/>
    </location>
</feature>
<name>A0A5C1Y7B6_9MICO</name>
<accession>A0A5C1Y7B6</accession>
<dbReference type="Proteomes" id="UP000322159">
    <property type="component" value="Chromosome"/>
</dbReference>
<feature type="signal peptide" evidence="3">
    <location>
        <begin position="1"/>
        <end position="23"/>
    </location>
</feature>
<evidence type="ECO:0000313" key="5">
    <source>
        <dbReference type="EMBL" id="QEO09711.1"/>
    </source>
</evidence>
<dbReference type="Pfam" id="PF07987">
    <property type="entry name" value="DUF1775"/>
    <property type="match status" value="1"/>
</dbReference>
<keyword evidence="3" id="KW-0732">Signal</keyword>
<dbReference type="EMBL" id="CP043504">
    <property type="protein sequence ID" value="QEO09711.1"/>
    <property type="molecule type" value="Genomic_DNA"/>
</dbReference>
<reference evidence="5 6" key="1">
    <citation type="submission" date="2019-09" db="EMBL/GenBank/DDBJ databases">
        <title>Genome sequencing of strain KACC 19322.</title>
        <authorList>
            <person name="Heo J."/>
            <person name="Kim S.-J."/>
            <person name="Kim J.-S."/>
            <person name="Hong S.-B."/>
            <person name="Kwon S.-W."/>
        </authorList>
    </citation>
    <scope>NUCLEOTIDE SEQUENCE [LARGE SCALE GENOMIC DNA]</scope>
    <source>
        <strain evidence="5 6">KACC 19322</strain>
    </source>
</reference>
<dbReference type="Gene3D" id="2.60.40.2230">
    <property type="entry name" value="Uncharacterised protein YcnI-like PF07987, DUF1775"/>
    <property type="match status" value="1"/>
</dbReference>
<keyword evidence="2" id="KW-0472">Membrane</keyword>
<dbReference type="InterPro" id="IPR038507">
    <property type="entry name" value="YcnI-like_sf"/>
</dbReference>
<keyword evidence="2" id="KW-0812">Transmembrane</keyword>
<keyword evidence="2" id="KW-1133">Transmembrane helix</keyword>
<evidence type="ECO:0000256" key="3">
    <source>
        <dbReference type="SAM" id="SignalP"/>
    </source>
</evidence>
<dbReference type="KEGG" id="lyk:FLP23_06650"/>
<keyword evidence="6" id="KW-1185">Reference proteome</keyword>
<feature type="region of interest" description="Disordered" evidence="1">
    <location>
        <begin position="175"/>
        <end position="204"/>
    </location>
</feature>
<organism evidence="5 6">
    <name type="scientific">Protaetiibacter larvae</name>
    <dbReference type="NCBI Taxonomy" id="2592654"/>
    <lineage>
        <taxon>Bacteria</taxon>
        <taxon>Bacillati</taxon>
        <taxon>Actinomycetota</taxon>
        <taxon>Actinomycetes</taxon>
        <taxon>Micrococcales</taxon>
        <taxon>Microbacteriaceae</taxon>
        <taxon>Protaetiibacter</taxon>
    </lineage>
</organism>
<dbReference type="OrthoDB" id="9810871at2"/>
<proteinExistence type="predicted"/>
<gene>
    <name evidence="5" type="ORF">FLP23_06650</name>
</gene>
<feature type="transmembrane region" description="Helical" evidence="2">
    <location>
        <begin position="210"/>
        <end position="233"/>
    </location>
</feature>
<sequence length="243" mass="24082">MSTIRRGPAALAALAGAAALALAAPLSASAHVTLETNTAAPGSYALLTFTVPTESADASTTTLTLTLPADTPFASVRTVPVPGWTAELVRTTLPAPVTVGETELTEAVTSIVWTADAGGGIRDGELGLFPVSLGPVPDVGHLALPVDQGYSDGSVVSWSGTAEGAERPAPVLYVNDAPETDHHGGGSDDEPAAPEVSAEPDAAGPAPVDVLARVLGVAGLAVGAVGVTLAIGWRRRANAASGS</sequence>
<feature type="domain" description="YncI copper-binding" evidence="4">
    <location>
        <begin position="31"/>
        <end position="173"/>
    </location>
</feature>
<dbReference type="AlphaFoldDB" id="A0A5C1Y7B6"/>
<dbReference type="CDD" id="cd08545">
    <property type="entry name" value="YcnI_like"/>
    <property type="match status" value="1"/>
</dbReference>
<protein>
    <submittedName>
        <fullName evidence="5">YcnI family protein</fullName>
    </submittedName>
</protein>
<evidence type="ECO:0000313" key="6">
    <source>
        <dbReference type="Proteomes" id="UP000322159"/>
    </source>
</evidence>